<proteinExistence type="inferred from homology"/>
<dbReference type="Gene3D" id="1.10.3720.10">
    <property type="entry name" value="MetI-like"/>
    <property type="match status" value="1"/>
</dbReference>
<keyword evidence="3" id="KW-0533">Nickel</keyword>
<dbReference type="PROSITE" id="PS50928">
    <property type="entry name" value="ABC_TM1"/>
    <property type="match status" value="1"/>
</dbReference>
<evidence type="ECO:0000256" key="2">
    <source>
        <dbReference type="ARBA" id="ARBA00022448"/>
    </source>
</evidence>
<sequence>MMEFLSVNGSELLMKTWEHFYLSIISLIIGILIAVPLGMSIANTKKLSGYVLTTAGVLQTVPTLAVLALMIPLFGVGRVPAIIALSAYILLPILNNTIIGVKNIDPNVREAAKSMGMTRMQLMWNVELPIAVPLILSGIRLSSVYVISWATLASYIGAGGLGDFVFNGLNSYQPELIISAAIMVTLLALIADYVLSLTEKWATPKGLKVSR</sequence>
<feature type="transmembrane region" description="Helical" evidence="8">
    <location>
        <begin position="147"/>
        <end position="169"/>
    </location>
</feature>
<feature type="transmembrane region" description="Helical" evidence="8">
    <location>
        <begin position="81"/>
        <end position="101"/>
    </location>
</feature>
<dbReference type="Proteomes" id="UP000044136">
    <property type="component" value="Unassembled WGS sequence"/>
</dbReference>
<dbReference type="EMBL" id="CCSE01000001">
    <property type="protein sequence ID" value="CEA03064.1"/>
    <property type="molecule type" value="Genomic_DNA"/>
</dbReference>
<dbReference type="SUPFAM" id="SSF161098">
    <property type="entry name" value="MetI-like"/>
    <property type="match status" value="1"/>
</dbReference>
<dbReference type="Pfam" id="PF00528">
    <property type="entry name" value="BPD_transp_1"/>
    <property type="match status" value="1"/>
</dbReference>
<feature type="transmembrane region" description="Helical" evidence="8">
    <location>
        <begin position="122"/>
        <end position="141"/>
    </location>
</feature>
<dbReference type="GO" id="GO:0055085">
    <property type="term" value="P:transmembrane transport"/>
    <property type="evidence" value="ECO:0007669"/>
    <property type="project" value="InterPro"/>
</dbReference>
<keyword evidence="6" id="KW-0921">Nickel transport</keyword>
<dbReference type="FunFam" id="1.10.3720.10:FF:000001">
    <property type="entry name" value="Glycine betaine ABC transporter, permease"/>
    <property type="match status" value="1"/>
</dbReference>
<dbReference type="STRING" id="1461582.BN1048_01965"/>
<feature type="transmembrane region" description="Helical" evidence="8">
    <location>
        <begin position="20"/>
        <end position="38"/>
    </location>
</feature>
<evidence type="ECO:0000259" key="9">
    <source>
        <dbReference type="PROSITE" id="PS50928"/>
    </source>
</evidence>
<dbReference type="GO" id="GO:0031460">
    <property type="term" value="P:glycine betaine transport"/>
    <property type="evidence" value="ECO:0007669"/>
    <property type="project" value="TreeGrafter"/>
</dbReference>
<dbReference type="GO" id="GO:0005886">
    <property type="term" value="C:plasma membrane"/>
    <property type="evidence" value="ECO:0007669"/>
    <property type="project" value="UniProtKB-SubCell"/>
</dbReference>
<dbReference type="CDD" id="cd06261">
    <property type="entry name" value="TM_PBP2"/>
    <property type="match status" value="1"/>
</dbReference>
<dbReference type="GO" id="GO:0015675">
    <property type="term" value="P:nickel cation transport"/>
    <property type="evidence" value="ECO:0007669"/>
    <property type="project" value="UniProtKB-KW"/>
</dbReference>
<reference evidence="10 11" key="1">
    <citation type="submission" date="2014-07" db="EMBL/GenBank/DDBJ databases">
        <authorList>
            <person name="Urmite Genomes Urmite Genomes"/>
        </authorList>
    </citation>
    <scope>NUCLEOTIDE SEQUENCE [LARGE SCALE GENOMIC DNA]</scope>
    <source>
        <strain evidence="10 11">13MG44_air</strain>
    </source>
</reference>
<dbReference type="InterPro" id="IPR051204">
    <property type="entry name" value="ABC_transp_perm/SBD"/>
</dbReference>
<name>A0A078M9Z3_9STAP</name>
<dbReference type="RefSeq" id="WP_035810706.1">
    <property type="nucleotide sequence ID" value="NZ_CCSE01000001.1"/>
</dbReference>
<dbReference type="HOGENOM" id="CLU_046113_7_2_9"/>
<dbReference type="InterPro" id="IPR000515">
    <property type="entry name" value="MetI-like"/>
</dbReference>
<evidence type="ECO:0000256" key="7">
    <source>
        <dbReference type="ARBA" id="ARBA00023136"/>
    </source>
</evidence>
<comment type="similarity">
    <text evidence="8">Belongs to the binding-protein-dependent transport system permease family.</text>
</comment>
<keyword evidence="5 8" id="KW-1133">Transmembrane helix</keyword>
<evidence type="ECO:0000256" key="1">
    <source>
        <dbReference type="ARBA" id="ARBA00004141"/>
    </source>
</evidence>
<evidence type="ECO:0000256" key="5">
    <source>
        <dbReference type="ARBA" id="ARBA00022989"/>
    </source>
</evidence>
<dbReference type="InterPro" id="IPR035906">
    <property type="entry name" value="MetI-like_sf"/>
</dbReference>
<keyword evidence="2 8" id="KW-0813">Transport</keyword>
<feature type="transmembrane region" description="Helical" evidence="8">
    <location>
        <begin position="50"/>
        <end position="75"/>
    </location>
</feature>
<dbReference type="PANTHER" id="PTHR30177">
    <property type="entry name" value="GLYCINE BETAINE/L-PROLINE TRANSPORT SYSTEM PERMEASE PROTEIN PROW"/>
    <property type="match status" value="1"/>
</dbReference>
<feature type="domain" description="ABC transmembrane type-1" evidence="9">
    <location>
        <begin position="16"/>
        <end position="195"/>
    </location>
</feature>
<keyword evidence="7 8" id="KW-0472">Membrane</keyword>
<keyword evidence="6" id="KW-0406">Ion transport</keyword>
<evidence type="ECO:0000256" key="6">
    <source>
        <dbReference type="ARBA" id="ARBA00023112"/>
    </source>
</evidence>
<feature type="transmembrane region" description="Helical" evidence="8">
    <location>
        <begin position="176"/>
        <end position="195"/>
    </location>
</feature>
<dbReference type="PANTHER" id="PTHR30177:SF28">
    <property type="entry name" value="CHOLINE TRANSPORT SYSTEM PERMEASE PROTEIN OPUBB"/>
    <property type="match status" value="1"/>
</dbReference>
<gene>
    <name evidence="10" type="primary">opuCB</name>
    <name evidence="10" type="ORF">BN1048_01965</name>
</gene>
<accession>A0A078M9Z3</accession>
<protein>
    <submittedName>
        <fullName evidence="10">Glycine betaine/carnitine/choline transport system permease protein OpuCB</fullName>
    </submittedName>
</protein>
<dbReference type="OrthoDB" id="9801163at2"/>
<dbReference type="eggNOG" id="COG1174">
    <property type="taxonomic scope" value="Bacteria"/>
</dbReference>
<comment type="subcellular location">
    <subcellularLocation>
        <location evidence="8">Cell membrane</location>
        <topology evidence="8">Multi-pass membrane protein</topology>
    </subcellularLocation>
    <subcellularLocation>
        <location evidence="1">Membrane</location>
        <topology evidence="1">Multi-pass membrane protein</topology>
    </subcellularLocation>
</comment>
<evidence type="ECO:0000256" key="4">
    <source>
        <dbReference type="ARBA" id="ARBA00022692"/>
    </source>
</evidence>
<organism evidence="10 11">
    <name type="scientific">Jeotgalicoccus saudimassiliensis</name>
    <dbReference type="NCBI Taxonomy" id="1461582"/>
    <lineage>
        <taxon>Bacteria</taxon>
        <taxon>Bacillati</taxon>
        <taxon>Bacillota</taxon>
        <taxon>Bacilli</taxon>
        <taxon>Bacillales</taxon>
        <taxon>Staphylococcaceae</taxon>
        <taxon>Jeotgalicoccus</taxon>
    </lineage>
</organism>
<evidence type="ECO:0000313" key="11">
    <source>
        <dbReference type="Proteomes" id="UP000044136"/>
    </source>
</evidence>
<evidence type="ECO:0000313" key="10">
    <source>
        <dbReference type="EMBL" id="CEA03064.1"/>
    </source>
</evidence>
<dbReference type="AlphaFoldDB" id="A0A078M9Z3"/>
<evidence type="ECO:0000256" key="8">
    <source>
        <dbReference type="RuleBase" id="RU363032"/>
    </source>
</evidence>
<keyword evidence="4 8" id="KW-0812">Transmembrane</keyword>
<keyword evidence="11" id="KW-1185">Reference proteome</keyword>
<evidence type="ECO:0000256" key="3">
    <source>
        <dbReference type="ARBA" id="ARBA00022596"/>
    </source>
</evidence>